<organism evidence="2 3">
    <name type="scientific">Thalassospira xiamenensis M-5 = DSM 17429</name>
    <dbReference type="NCBI Taxonomy" id="1123366"/>
    <lineage>
        <taxon>Bacteria</taxon>
        <taxon>Pseudomonadati</taxon>
        <taxon>Pseudomonadota</taxon>
        <taxon>Alphaproteobacteria</taxon>
        <taxon>Rhodospirillales</taxon>
        <taxon>Thalassospiraceae</taxon>
        <taxon>Thalassospira</taxon>
    </lineage>
</organism>
<name>A0AB72UFH3_9PROT</name>
<dbReference type="Proteomes" id="UP000007127">
    <property type="component" value="Chromosome"/>
</dbReference>
<protein>
    <submittedName>
        <fullName evidence="2">Uncharacterized protein</fullName>
    </submittedName>
</protein>
<sequence length="62" mass="6723">MIGLHLLFYRGIIPAMSPAKRPHSRNGSSEGAQHSEAPARSKNLSREEAGRRTAGTFFDQAG</sequence>
<gene>
    <name evidence="2" type="ORF">TH3_14340</name>
</gene>
<dbReference type="KEGG" id="txi:TH3_14340"/>
<accession>A0AB72UFH3</accession>
<feature type="region of interest" description="Disordered" evidence="1">
    <location>
        <begin position="15"/>
        <end position="62"/>
    </location>
</feature>
<evidence type="ECO:0000313" key="3">
    <source>
        <dbReference type="Proteomes" id="UP000007127"/>
    </source>
</evidence>
<dbReference type="EMBL" id="CP004388">
    <property type="protein sequence ID" value="AJD52980.1"/>
    <property type="molecule type" value="Genomic_DNA"/>
</dbReference>
<evidence type="ECO:0000256" key="1">
    <source>
        <dbReference type="SAM" id="MobiDB-lite"/>
    </source>
</evidence>
<evidence type="ECO:0000313" key="2">
    <source>
        <dbReference type="EMBL" id="AJD52980.1"/>
    </source>
</evidence>
<proteinExistence type="predicted"/>
<reference evidence="2 3" key="1">
    <citation type="journal article" date="2012" name="J. Bacteriol.">
        <title>Genome sequence of Thalassospira xiamenensis type strain M-5.</title>
        <authorList>
            <person name="Lai Q."/>
            <person name="Shao Z."/>
        </authorList>
    </citation>
    <scope>NUCLEOTIDE SEQUENCE [LARGE SCALE GENOMIC DNA]</scope>
    <source>
        <strain evidence="2 3">M-5</strain>
    </source>
</reference>
<dbReference type="AlphaFoldDB" id="A0AB72UFH3"/>